<sequence length="351" mass="36989">MGIAEAGAFVIVGPQGDLLIERGLVRRENSAALDAAGATVTGTPEAQTPEAADAPSPKVKPVHSAKLCQRLTAHRTVAIHAELVTQPAIALAAILQQLIPQALPEHYGHTSAHGCLALSGENNYDGLLRAADDLPASPAWNAIGTQRARWIAELPARPADLLPWLMQQNPGTTLLDLLAFCTGTLLDGIESEEKPHAINALVGALNLDMTRYWTPTRATYFDHVSKARIAEVVSAAVSPKVAADLGKMKKADAAAAAELRLANAAWLPEVLTDRDIPATPCWDIYDDEDADTRNGAGETQDGEDADAEPGGGNGGEKVNNAPRDADTSPEMRSEQPPWPFPTAASVGHQAS</sequence>
<comment type="caution">
    <text evidence="2">The sequence shown here is derived from an EMBL/GenBank/DDBJ whole genome shotgun (WGS) entry which is preliminary data.</text>
</comment>
<name>A0ABQ1LNU7_9BURK</name>
<feature type="region of interest" description="Disordered" evidence="1">
    <location>
        <begin position="282"/>
        <end position="351"/>
    </location>
</feature>
<keyword evidence="3" id="KW-1185">Reference proteome</keyword>
<feature type="compositionally biased region" description="Basic and acidic residues" evidence="1">
    <location>
        <begin position="323"/>
        <end position="333"/>
    </location>
</feature>
<evidence type="ECO:0000256" key="1">
    <source>
        <dbReference type="SAM" id="MobiDB-lite"/>
    </source>
</evidence>
<dbReference type="EMBL" id="BMHL01000002">
    <property type="protein sequence ID" value="GGC25891.1"/>
    <property type="molecule type" value="Genomic_DNA"/>
</dbReference>
<accession>A0ABQ1LNU7</accession>
<evidence type="ECO:0000313" key="2">
    <source>
        <dbReference type="EMBL" id="GGC25891.1"/>
    </source>
</evidence>
<dbReference type="Proteomes" id="UP000602004">
    <property type="component" value="Unassembled WGS sequence"/>
</dbReference>
<reference evidence="3" key="1">
    <citation type="journal article" date="2019" name="Int. J. Syst. Evol. Microbiol.">
        <title>The Global Catalogue of Microorganisms (GCM) 10K type strain sequencing project: providing services to taxonomists for standard genome sequencing and annotation.</title>
        <authorList>
            <consortium name="The Broad Institute Genomics Platform"/>
            <consortium name="The Broad Institute Genome Sequencing Center for Infectious Disease"/>
            <person name="Wu L."/>
            <person name="Ma J."/>
        </authorList>
    </citation>
    <scope>NUCLEOTIDE SEQUENCE [LARGE SCALE GENOMIC DNA]</scope>
    <source>
        <strain evidence="3">CGMCC 1.15103</strain>
    </source>
</reference>
<protein>
    <recommendedName>
        <fullName evidence="4">Chromosome partitioning protein ParB</fullName>
    </recommendedName>
</protein>
<evidence type="ECO:0008006" key="4">
    <source>
        <dbReference type="Google" id="ProtNLM"/>
    </source>
</evidence>
<feature type="region of interest" description="Disordered" evidence="1">
    <location>
        <begin position="38"/>
        <end position="59"/>
    </location>
</feature>
<organism evidence="2 3">
    <name type="scientific">Paraburkholderia caffeinilytica</name>
    <dbReference type="NCBI Taxonomy" id="1761016"/>
    <lineage>
        <taxon>Bacteria</taxon>
        <taxon>Pseudomonadati</taxon>
        <taxon>Pseudomonadota</taxon>
        <taxon>Betaproteobacteria</taxon>
        <taxon>Burkholderiales</taxon>
        <taxon>Burkholderiaceae</taxon>
        <taxon>Paraburkholderia</taxon>
    </lineage>
</organism>
<evidence type="ECO:0000313" key="3">
    <source>
        <dbReference type="Proteomes" id="UP000602004"/>
    </source>
</evidence>
<proteinExistence type="predicted"/>
<gene>
    <name evidence="2" type="ORF">GCM10011400_10410</name>
</gene>